<dbReference type="Proteomes" id="UP000070069">
    <property type="component" value="Unassembled WGS sequence"/>
</dbReference>
<protein>
    <submittedName>
        <fullName evidence="7 8">Nitroreductase</fullName>
    </submittedName>
</protein>
<dbReference type="OrthoDB" id="9782629at2"/>
<accession>A0A139JQ89</accession>
<dbReference type="Proteomes" id="UP000249343">
    <property type="component" value="Unassembled WGS sequence"/>
</dbReference>
<evidence type="ECO:0000256" key="5">
    <source>
        <dbReference type="ARBA" id="ARBA00023002"/>
    </source>
</evidence>
<evidence type="ECO:0000313" key="7">
    <source>
        <dbReference type="EMBL" id="KXT29108.1"/>
    </source>
</evidence>
<dbReference type="AlphaFoldDB" id="A0A139JQ89"/>
<evidence type="ECO:0000256" key="2">
    <source>
        <dbReference type="ARBA" id="ARBA00007118"/>
    </source>
</evidence>
<name>A0A139JQ89_9MOLU</name>
<dbReference type="PATRIC" id="fig|203274.3.peg.160"/>
<dbReference type="EMBL" id="JHUK01000003">
    <property type="protein sequence ID" value="RAM57820.1"/>
    <property type="molecule type" value="Genomic_DNA"/>
</dbReference>
<dbReference type="GO" id="GO:0016491">
    <property type="term" value="F:oxidoreductase activity"/>
    <property type="evidence" value="ECO:0007669"/>
    <property type="project" value="UniProtKB-KW"/>
</dbReference>
<comment type="caution">
    <text evidence="7">The sequence shown here is derived from an EMBL/GenBank/DDBJ whole genome shotgun (WGS) entry which is preliminary data.</text>
</comment>
<dbReference type="PANTHER" id="PTHR43673:SF2">
    <property type="entry name" value="NITROREDUCTASE"/>
    <property type="match status" value="1"/>
</dbReference>
<keyword evidence="5" id="KW-0560">Oxidoreductase</keyword>
<feature type="domain" description="Nitroreductase" evidence="6">
    <location>
        <begin position="4"/>
        <end position="177"/>
    </location>
</feature>
<dbReference type="SUPFAM" id="SSF55469">
    <property type="entry name" value="FMN-dependent nitroreductase-like"/>
    <property type="match status" value="1"/>
</dbReference>
<keyword evidence="10" id="KW-1185">Reference proteome</keyword>
<evidence type="ECO:0000256" key="3">
    <source>
        <dbReference type="ARBA" id="ARBA00022630"/>
    </source>
</evidence>
<dbReference type="InterPro" id="IPR029479">
    <property type="entry name" value="Nitroreductase"/>
</dbReference>
<proteinExistence type="inferred from homology"/>
<evidence type="ECO:0000256" key="1">
    <source>
        <dbReference type="ARBA" id="ARBA00001917"/>
    </source>
</evidence>
<evidence type="ECO:0000313" key="10">
    <source>
        <dbReference type="Proteomes" id="UP000249343"/>
    </source>
</evidence>
<comment type="similarity">
    <text evidence="2">Belongs to the nitroreductase family.</text>
</comment>
<keyword evidence="3" id="KW-0285">Flavoprotein</keyword>
<dbReference type="RefSeq" id="WP_066540606.1">
    <property type="nucleotide sequence ID" value="NZ_JHUK01000003.1"/>
</dbReference>
<evidence type="ECO:0000313" key="9">
    <source>
        <dbReference type="Proteomes" id="UP000070069"/>
    </source>
</evidence>
<evidence type="ECO:0000259" key="6">
    <source>
        <dbReference type="Pfam" id="PF00881"/>
    </source>
</evidence>
<dbReference type="Pfam" id="PF00881">
    <property type="entry name" value="Nitroreductase"/>
    <property type="match status" value="1"/>
</dbReference>
<organism evidence="7 9">
    <name type="scientific">Candidatus Phytoplasma oryzae</name>
    <dbReference type="NCBI Taxonomy" id="203274"/>
    <lineage>
        <taxon>Bacteria</taxon>
        <taxon>Bacillati</taxon>
        <taxon>Mycoplasmatota</taxon>
        <taxon>Mollicutes</taxon>
        <taxon>Acholeplasmatales</taxon>
        <taxon>Acholeplasmataceae</taxon>
        <taxon>Candidatus Phytoplasma</taxon>
        <taxon>16SrXI (Rice yellow dwarf group)</taxon>
    </lineage>
</organism>
<gene>
    <name evidence="7" type="ORF">AXA84_0369</name>
    <name evidence="8" type="ORF">DH96_01855</name>
</gene>
<dbReference type="EMBL" id="LTBM01000014">
    <property type="protein sequence ID" value="KXT29108.1"/>
    <property type="molecule type" value="Genomic_DNA"/>
</dbReference>
<sequence length="200" mass="23739">MKIRTIRSFQKGHKIPEYIWDKIFEEVRFTPSSFDLQPWFFFVFESEFNKQKLKKCLIGNQEQLETSSAMVLLCGKLNKVDFSSKIYKNKLKNNEITMQQKKNILNQIQKYYNSLDKNIFKNELFLEIGIISLHFVLVSQKFGYNCCYIGGCYFNKLNSLFQIPSEYQPIILIAIGKKKKAKEDIKKKIKLKPEEFVKFL</sequence>
<dbReference type="InterPro" id="IPR000415">
    <property type="entry name" value="Nitroreductase-like"/>
</dbReference>
<dbReference type="PANTHER" id="PTHR43673">
    <property type="entry name" value="NAD(P)H NITROREDUCTASE YDGI-RELATED"/>
    <property type="match status" value="1"/>
</dbReference>
<keyword evidence="4" id="KW-0288">FMN</keyword>
<reference evidence="8 10" key="1">
    <citation type="submission" date="2014-04" db="EMBL/GenBank/DDBJ databases">
        <title>Genome study of Napier grass stunt phytoplasma.</title>
        <authorList>
            <person name="Kawicha P."/>
            <person name="Dickinson M."/>
            <person name="Hodgetts J."/>
        </authorList>
    </citation>
    <scope>NUCLEOTIDE SEQUENCE [LARGE SCALE GENOMIC DNA]</scope>
    <source>
        <strain evidence="8 10">NGS-S10</strain>
    </source>
</reference>
<evidence type="ECO:0000313" key="8">
    <source>
        <dbReference type="EMBL" id="RAM57820.1"/>
    </source>
</evidence>
<evidence type="ECO:0000256" key="4">
    <source>
        <dbReference type="ARBA" id="ARBA00022643"/>
    </source>
</evidence>
<reference evidence="7 9" key="2">
    <citation type="submission" date="2016-02" db="EMBL/GenBank/DDBJ databases">
        <title>A draft genome sequence of Candidatus Phytoplasma oryzae strain Mbita1, the causative agent of Napier Grass stunt disease in Kenya.</title>
        <authorList>
            <person name="Fischer A."/>
            <person name="Santa-Cruz I."/>
            <person name="Wambua L."/>
            <person name="Olds C."/>
            <person name="Midega C."/>
            <person name="Dickinson M."/>
            <person name="Kawicha P."/>
            <person name="Khan Z."/>
            <person name="Masiga D."/>
            <person name="Jores J."/>
            <person name="Bernd S."/>
        </authorList>
    </citation>
    <scope>NUCLEOTIDE SEQUENCE [LARGE SCALE GENOMIC DNA]</scope>
    <source>
        <strain evidence="7">Mbita1</strain>
    </source>
</reference>
<dbReference type="Gene3D" id="3.40.109.10">
    <property type="entry name" value="NADH Oxidase"/>
    <property type="match status" value="1"/>
</dbReference>
<comment type="cofactor">
    <cofactor evidence="1">
        <name>FMN</name>
        <dbReference type="ChEBI" id="CHEBI:58210"/>
    </cofactor>
</comment>